<evidence type="ECO:0000256" key="4">
    <source>
        <dbReference type="ARBA" id="ARBA00022737"/>
    </source>
</evidence>
<evidence type="ECO:0000259" key="12">
    <source>
        <dbReference type="PROSITE" id="PS51846"/>
    </source>
</evidence>
<feature type="domain" description="CNNM transmembrane" evidence="12">
    <location>
        <begin position="1"/>
        <end position="200"/>
    </location>
</feature>
<evidence type="ECO:0000259" key="11">
    <source>
        <dbReference type="PROSITE" id="PS51371"/>
    </source>
</evidence>
<dbReference type="PANTHER" id="PTHR43099">
    <property type="entry name" value="UPF0053 PROTEIN YRKA"/>
    <property type="match status" value="1"/>
</dbReference>
<dbReference type="PROSITE" id="PS51371">
    <property type="entry name" value="CBS"/>
    <property type="match status" value="2"/>
</dbReference>
<comment type="caution">
    <text evidence="13">The sequence shown here is derived from an EMBL/GenBank/DDBJ whole genome shotgun (WGS) entry which is preliminary data.</text>
</comment>
<dbReference type="GO" id="GO:0005886">
    <property type="term" value="C:plasma membrane"/>
    <property type="evidence" value="ECO:0007669"/>
    <property type="project" value="UniProtKB-SubCell"/>
</dbReference>
<dbReference type="InterPro" id="IPR002550">
    <property type="entry name" value="CNNM"/>
</dbReference>
<evidence type="ECO:0000256" key="10">
    <source>
        <dbReference type="SAM" id="Phobius"/>
    </source>
</evidence>
<feature type="transmembrane region" description="Helical" evidence="10">
    <location>
        <begin position="99"/>
        <end position="119"/>
    </location>
</feature>
<feature type="transmembrane region" description="Helical" evidence="10">
    <location>
        <begin position="139"/>
        <end position="165"/>
    </location>
</feature>
<dbReference type="GO" id="GO:0050660">
    <property type="term" value="F:flavin adenine dinucleotide binding"/>
    <property type="evidence" value="ECO:0007669"/>
    <property type="project" value="InterPro"/>
</dbReference>
<dbReference type="Pfam" id="PF03471">
    <property type="entry name" value="CorC_HlyC"/>
    <property type="match status" value="1"/>
</dbReference>
<dbReference type="Gene3D" id="3.30.465.10">
    <property type="match status" value="1"/>
</dbReference>
<evidence type="ECO:0000313" key="13">
    <source>
        <dbReference type="EMBL" id="MEJ1248380.1"/>
    </source>
</evidence>
<dbReference type="Pfam" id="PF01595">
    <property type="entry name" value="CNNM"/>
    <property type="match status" value="1"/>
</dbReference>
<keyword evidence="7 9" id="KW-0472">Membrane</keyword>
<evidence type="ECO:0000256" key="3">
    <source>
        <dbReference type="ARBA" id="ARBA00022692"/>
    </source>
</evidence>
<name>A0AAW9QTL5_9GAMM</name>
<evidence type="ECO:0000256" key="7">
    <source>
        <dbReference type="ARBA" id="ARBA00023136"/>
    </source>
</evidence>
<keyword evidence="6 8" id="KW-0129">CBS domain</keyword>
<dbReference type="SUPFAM" id="SSF54631">
    <property type="entry name" value="CBS-domain pair"/>
    <property type="match status" value="1"/>
</dbReference>
<dbReference type="PROSITE" id="PS51846">
    <property type="entry name" value="CNNM"/>
    <property type="match status" value="1"/>
</dbReference>
<dbReference type="SMART" id="SM01091">
    <property type="entry name" value="CorC_HlyC"/>
    <property type="match status" value="1"/>
</dbReference>
<dbReference type="Pfam" id="PF00571">
    <property type="entry name" value="CBS"/>
    <property type="match status" value="2"/>
</dbReference>
<dbReference type="EMBL" id="JBBDHC010000002">
    <property type="protein sequence ID" value="MEJ1248380.1"/>
    <property type="molecule type" value="Genomic_DNA"/>
</dbReference>
<organism evidence="13 14">
    <name type="scientific">Denitratimonas tolerans</name>
    <dbReference type="NCBI Taxonomy" id="1338420"/>
    <lineage>
        <taxon>Bacteria</taxon>
        <taxon>Pseudomonadati</taxon>
        <taxon>Pseudomonadota</taxon>
        <taxon>Gammaproteobacteria</taxon>
        <taxon>Lysobacterales</taxon>
        <taxon>Lysobacteraceae</taxon>
        <taxon>Denitratimonas</taxon>
    </lineage>
</organism>
<dbReference type="InterPro" id="IPR005170">
    <property type="entry name" value="Transptr-assoc_dom"/>
</dbReference>
<evidence type="ECO:0000256" key="5">
    <source>
        <dbReference type="ARBA" id="ARBA00022989"/>
    </source>
</evidence>
<accession>A0AAW9QTL5</accession>
<comment type="subcellular location">
    <subcellularLocation>
        <location evidence="1">Cell membrane</location>
        <topology evidence="1">Multi-pass membrane protein</topology>
    </subcellularLocation>
</comment>
<evidence type="ECO:0000256" key="9">
    <source>
        <dbReference type="PROSITE-ProRule" id="PRU01193"/>
    </source>
</evidence>
<keyword evidence="4" id="KW-0677">Repeat</keyword>
<evidence type="ECO:0000313" key="14">
    <source>
        <dbReference type="Proteomes" id="UP001364472"/>
    </source>
</evidence>
<keyword evidence="3 9" id="KW-0812">Transmembrane</keyword>
<gene>
    <name evidence="13" type="ORF">WB794_01630</name>
</gene>
<sequence>MQNLLYLIAALLLVALNGFFVAAEFSLVKLRHTQATALAEIHGWRGRILLSVHAHLDAYLSACQLGITLASLGLGWIGEPAFAALLDPLFKILSLDPETAHLVAFIVAFTIISFLHIVLGELAPKSLALRRPESVSLWTAAPLFAFYWLMYPAIWVLNASAFLILRWFGLEQADEHAQSFSRDELKLILHGRRGVRDGGEEITMMSHALELPELVVGDLLRTREQLASLHEGMTQEDILAEFQRSQFSRYPWFDADEEQVIGVLHAKDLLQAIAGGKRMGDVRPLLRPAIVAPLDTPIFEVLRQFKGGHSSIALGREDSGRIAGFLTLNDIVQVIIGDVQDETRRHGTSSIPRAADGSFTISGGIPIYRLERLLDREIAAPDDINSVGGLITSRLERLPQEGDTLRFPEGFTLVVRTVEGPRATAISVQPHGGG</sequence>
<keyword evidence="2" id="KW-1003">Cell membrane</keyword>
<feature type="domain" description="CBS" evidence="11">
    <location>
        <begin position="221"/>
        <end position="282"/>
    </location>
</feature>
<dbReference type="Gene3D" id="3.10.580.10">
    <property type="entry name" value="CBS-domain"/>
    <property type="match status" value="1"/>
</dbReference>
<protein>
    <submittedName>
        <fullName evidence="13">Hemolysin family protein</fullName>
    </submittedName>
</protein>
<dbReference type="CDD" id="cd04590">
    <property type="entry name" value="CBS_pair_CorC_HlyC_assoc"/>
    <property type="match status" value="1"/>
</dbReference>
<dbReference type="InterPro" id="IPR016169">
    <property type="entry name" value="FAD-bd_PCMH_sub2"/>
</dbReference>
<dbReference type="InterPro" id="IPR051676">
    <property type="entry name" value="UPF0053_domain"/>
</dbReference>
<dbReference type="InterPro" id="IPR044751">
    <property type="entry name" value="Ion_transp-like_CBS"/>
</dbReference>
<keyword evidence="5 9" id="KW-1133">Transmembrane helix</keyword>
<evidence type="ECO:0000256" key="8">
    <source>
        <dbReference type="PROSITE-ProRule" id="PRU00703"/>
    </source>
</evidence>
<evidence type="ECO:0000256" key="6">
    <source>
        <dbReference type="ARBA" id="ARBA00023122"/>
    </source>
</evidence>
<evidence type="ECO:0000256" key="1">
    <source>
        <dbReference type="ARBA" id="ARBA00004651"/>
    </source>
</evidence>
<dbReference type="InterPro" id="IPR036318">
    <property type="entry name" value="FAD-bd_PCMH-like_sf"/>
</dbReference>
<dbReference type="Proteomes" id="UP001364472">
    <property type="component" value="Unassembled WGS sequence"/>
</dbReference>
<dbReference type="RefSeq" id="WP_337334101.1">
    <property type="nucleotide sequence ID" value="NZ_JBBDHC010000002.1"/>
</dbReference>
<reference evidence="13 14" key="1">
    <citation type="journal article" date="2016" name="Antonie Van Leeuwenhoek">
        <title>Denitratimonas tolerans gen. nov., sp. nov., a denitrifying bacterium isolated from a bioreactor for tannery wastewater treatment.</title>
        <authorList>
            <person name="Han S.I."/>
            <person name="Kim J.O."/>
            <person name="Lee Y.R."/>
            <person name="Ekpeghere K.I."/>
            <person name="Koh S.C."/>
            <person name="Whang K.S."/>
        </authorList>
    </citation>
    <scope>NUCLEOTIDE SEQUENCE [LARGE SCALE GENOMIC DNA]</scope>
    <source>
        <strain evidence="13 14">KACC 17565</strain>
    </source>
</reference>
<keyword evidence="14" id="KW-1185">Reference proteome</keyword>
<feature type="domain" description="CBS" evidence="11">
    <location>
        <begin position="285"/>
        <end position="342"/>
    </location>
</feature>
<dbReference type="InterPro" id="IPR046342">
    <property type="entry name" value="CBS_dom_sf"/>
</dbReference>
<dbReference type="PANTHER" id="PTHR43099:SF5">
    <property type="entry name" value="HLYC_CORC FAMILY TRANSPORTER"/>
    <property type="match status" value="1"/>
</dbReference>
<proteinExistence type="predicted"/>
<feature type="transmembrane region" description="Helical" evidence="10">
    <location>
        <begin position="58"/>
        <end position="78"/>
    </location>
</feature>
<dbReference type="AlphaFoldDB" id="A0AAW9QTL5"/>
<dbReference type="SMART" id="SM00116">
    <property type="entry name" value="CBS"/>
    <property type="match status" value="2"/>
</dbReference>
<dbReference type="InterPro" id="IPR000644">
    <property type="entry name" value="CBS_dom"/>
</dbReference>
<dbReference type="SUPFAM" id="SSF56176">
    <property type="entry name" value="FAD-binding/transporter-associated domain-like"/>
    <property type="match status" value="1"/>
</dbReference>
<evidence type="ECO:0000256" key="2">
    <source>
        <dbReference type="ARBA" id="ARBA00022475"/>
    </source>
</evidence>